<dbReference type="GO" id="GO:0008017">
    <property type="term" value="F:microtubule binding"/>
    <property type="evidence" value="ECO:0007669"/>
    <property type="project" value="TreeGrafter"/>
</dbReference>
<accession>A0AAN9J7W7</accession>
<dbReference type="PANTHER" id="PTHR31807">
    <property type="entry name" value="AUGMIN FAMILY MEMBER"/>
    <property type="match status" value="1"/>
</dbReference>
<comment type="similarity">
    <text evidence="1">Belongs to the QWRF family.</text>
</comment>
<comment type="caution">
    <text evidence="2">The sequence shown here is derived from an EMBL/GenBank/DDBJ whole genome shotgun (WGS) entry which is preliminary data.</text>
</comment>
<protein>
    <submittedName>
        <fullName evidence="2">Uncharacterized protein</fullName>
    </submittedName>
</protein>
<keyword evidence="3" id="KW-1185">Reference proteome</keyword>
<organism evidence="2 3">
    <name type="scientific">Clitoria ternatea</name>
    <name type="common">Butterfly pea</name>
    <dbReference type="NCBI Taxonomy" id="43366"/>
    <lineage>
        <taxon>Eukaryota</taxon>
        <taxon>Viridiplantae</taxon>
        <taxon>Streptophyta</taxon>
        <taxon>Embryophyta</taxon>
        <taxon>Tracheophyta</taxon>
        <taxon>Spermatophyta</taxon>
        <taxon>Magnoliopsida</taxon>
        <taxon>eudicotyledons</taxon>
        <taxon>Gunneridae</taxon>
        <taxon>Pentapetalae</taxon>
        <taxon>rosids</taxon>
        <taxon>fabids</taxon>
        <taxon>Fabales</taxon>
        <taxon>Fabaceae</taxon>
        <taxon>Papilionoideae</taxon>
        <taxon>50 kb inversion clade</taxon>
        <taxon>NPAAA clade</taxon>
        <taxon>indigoferoid/millettioid clade</taxon>
        <taxon>Phaseoleae</taxon>
        <taxon>Clitoria</taxon>
    </lineage>
</organism>
<reference evidence="2 3" key="1">
    <citation type="submission" date="2024-01" db="EMBL/GenBank/DDBJ databases">
        <title>The genomes of 5 underutilized Papilionoideae crops provide insights into root nodulation and disease resistance.</title>
        <authorList>
            <person name="Yuan L."/>
        </authorList>
    </citation>
    <scope>NUCLEOTIDE SEQUENCE [LARGE SCALE GENOMIC DNA]</scope>
    <source>
        <strain evidence="2">LY-2023</strain>
        <tissue evidence="2">Leaf</tissue>
    </source>
</reference>
<dbReference type="PANTHER" id="PTHR31807:SF37">
    <property type="entry name" value="HAUS AUGMIN-LIKE COMPLEX SUBUNIT 8"/>
    <property type="match status" value="1"/>
</dbReference>
<evidence type="ECO:0000313" key="2">
    <source>
        <dbReference type="EMBL" id="KAK7293842.1"/>
    </source>
</evidence>
<dbReference type="GO" id="GO:0005880">
    <property type="term" value="C:nuclear microtubule"/>
    <property type="evidence" value="ECO:0007669"/>
    <property type="project" value="TreeGrafter"/>
</dbReference>
<dbReference type="GO" id="GO:0005737">
    <property type="term" value="C:cytoplasm"/>
    <property type="evidence" value="ECO:0007669"/>
    <property type="project" value="TreeGrafter"/>
</dbReference>
<dbReference type="Pfam" id="PF04484">
    <property type="entry name" value="QWRF"/>
    <property type="match status" value="2"/>
</dbReference>
<dbReference type="Proteomes" id="UP001359559">
    <property type="component" value="Unassembled WGS sequence"/>
</dbReference>
<name>A0AAN9J7W7_CLITE</name>
<dbReference type="GO" id="GO:0051225">
    <property type="term" value="P:spindle assembly"/>
    <property type="evidence" value="ECO:0007669"/>
    <property type="project" value="TreeGrafter"/>
</dbReference>
<proteinExistence type="inferred from homology"/>
<dbReference type="Gene3D" id="3.40.50.150">
    <property type="entry name" value="Vaccinia Virus protein VP39"/>
    <property type="match status" value="1"/>
</dbReference>
<evidence type="ECO:0000313" key="3">
    <source>
        <dbReference type="Proteomes" id="UP001359559"/>
    </source>
</evidence>
<gene>
    <name evidence="2" type="ORF">RJT34_16718</name>
</gene>
<sequence>MGIYQKMGNHYKQSSSVSLSGVSPLRIRPNNSPFQPPNSTSVLSFVADIKRGKKGAATYLEDSHQLRLLHNRYLQWRFANARVKNVLYIQNAIVELSDNLILFNVGLLHLLKQMTCLNDWAVLERDHIDVVSGAVEDLQASTLRLPVTGRAMVKIERLKVEGMNSESGIFVLEPQPWKSYESNHNVSEIGFRTVEDITSGLTGSKTGFNRPILAFRK</sequence>
<dbReference type="InterPro" id="IPR007573">
    <property type="entry name" value="QWRF"/>
</dbReference>
<dbReference type="AlphaFoldDB" id="A0AAN9J7W7"/>
<dbReference type="EMBL" id="JAYKXN010000004">
    <property type="protein sequence ID" value="KAK7293842.1"/>
    <property type="molecule type" value="Genomic_DNA"/>
</dbReference>
<dbReference type="InterPro" id="IPR029063">
    <property type="entry name" value="SAM-dependent_MTases_sf"/>
</dbReference>
<evidence type="ECO:0000256" key="1">
    <source>
        <dbReference type="ARBA" id="ARBA00010016"/>
    </source>
</evidence>